<evidence type="ECO:0000256" key="2">
    <source>
        <dbReference type="ARBA" id="ARBA00008017"/>
    </source>
</evidence>
<comment type="caution">
    <text evidence="11">The sequence shown here is derived from an EMBL/GenBank/DDBJ whole genome shotgun (WGS) entry which is preliminary data.</text>
</comment>
<dbReference type="FunFam" id="2.30.30.60:FF:000001">
    <property type="entry name" value="MscS Mechanosensitive ion channel"/>
    <property type="match status" value="1"/>
</dbReference>
<evidence type="ECO:0000256" key="4">
    <source>
        <dbReference type="ARBA" id="ARBA00022692"/>
    </source>
</evidence>
<dbReference type="PANTHER" id="PTHR30460">
    <property type="entry name" value="MODERATE CONDUCTANCE MECHANOSENSITIVE CHANNEL YBIO"/>
    <property type="match status" value="1"/>
</dbReference>
<dbReference type="EMBL" id="RBIL01000002">
    <property type="protein sequence ID" value="RKQ86161.1"/>
    <property type="molecule type" value="Genomic_DNA"/>
</dbReference>
<comment type="similarity">
    <text evidence="2">Belongs to the MscS (TC 1.A.23) family.</text>
</comment>
<dbReference type="SUPFAM" id="SSF82689">
    <property type="entry name" value="Mechanosensitive channel protein MscS (YggB), C-terminal domain"/>
    <property type="match status" value="1"/>
</dbReference>
<evidence type="ECO:0000259" key="8">
    <source>
        <dbReference type="Pfam" id="PF00924"/>
    </source>
</evidence>
<sequence length="309" mass="33597">MLQTTFGAVSVDPADVADFLIGAPLRILAILVIAWFVNRIARRGVRSALKTLSSGAVQERVGAMRAAAPSALLQTQEHSLRSEQRIDALTSVLRSLVTFVIYTVATFMILGEIGINLGPLIAGAGIIGVALGFGSQSLVKDFLSGVFILVEDQFGVGDIVDLDGQTAGVVDAVSLRTTRLRAVDGTLWHVPNGEIRRVGNKSQHWSRALIDIEVAYDTDLDHAEAVIARVADHVATEDPEVIEQPEVWGVEQLGANGIVIRLVVKTRPSEQFRVSRELRRRIKAAFDDEGIEIPFPQQTVWHRETPAKA</sequence>
<dbReference type="OrthoDB" id="4638917at2"/>
<keyword evidence="6 7" id="KW-0472">Membrane</keyword>
<feature type="domain" description="Mechanosensitive ion channel transmembrane helices 2/3" evidence="10">
    <location>
        <begin position="96"/>
        <end position="136"/>
    </location>
</feature>
<dbReference type="GO" id="GO:0008381">
    <property type="term" value="F:mechanosensitive monoatomic ion channel activity"/>
    <property type="evidence" value="ECO:0007669"/>
    <property type="project" value="InterPro"/>
</dbReference>
<evidence type="ECO:0000313" key="11">
    <source>
        <dbReference type="EMBL" id="RKQ86161.1"/>
    </source>
</evidence>
<dbReference type="InterPro" id="IPR010920">
    <property type="entry name" value="LSM_dom_sf"/>
</dbReference>
<dbReference type="AlphaFoldDB" id="A0A660KWQ7"/>
<dbReference type="SUPFAM" id="SSF82861">
    <property type="entry name" value="Mechanosensitive channel protein MscS (YggB), transmembrane region"/>
    <property type="match status" value="1"/>
</dbReference>
<feature type="transmembrane region" description="Helical" evidence="7">
    <location>
        <begin position="91"/>
        <end position="111"/>
    </location>
</feature>
<dbReference type="Pfam" id="PF21088">
    <property type="entry name" value="MS_channel_1st"/>
    <property type="match status" value="1"/>
</dbReference>
<dbReference type="InterPro" id="IPR049142">
    <property type="entry name" value="MS_channel_1st"/>
</dbReference>
<dbReference type="Gene3D" id="2.30.30.60">
    <property type="match status" value="1"/>
</dbReference>
<feature type="domain" description="Mechanosensitive ion channel MscS C-terminal" evidence="9">
    <location>
        <begin position="210"/>
        <end position="293"/>
    </location>
</feature>
<gene>
    <name evidence="11" type="ORF">C8N24_4171</name>
</gene>
<keyword evidence="12" id="KW-1185">Reference proteome</keyword>
<dbReference type="Gene3D" id="3.30.70.100">
    <property type="match status" value="1"/>
</dbReference>
<protein>
    <submittedName>
        <fullName evidence="11">Small conductance mechanosensitive channel</fullName>
    </submittedName>
</protein>
<evidence type="ECO:0000313" key="12">
    <source>
        <dbReference type="Proteomes" id="UP000278962"/>
    </source>
</evidence>
<name>A0A660KWQ7_9ACTN</name>
<keyword evidence="4 7" id="KW-0812">Transmembrane</keyword>
<evidence type="ECO:0000256" key="7">
    <source>
        <dbReference type="SAM" id="Phobius"/>
    </source>
</evidence>
<accession>A0A660KWQ7</accession>
<evidence type="ECO:0000256" key="3">
    <source>
        <dbReference type="ARBA" id="ARBA00022475"/>
    </source>
</evidence>
<dbReference type="FunFam" id="1.10.287.1260:FF:000005">
    <property type="entry name" value="Mechanosensitive ion channel family protein"/>
    <property type="match status" value="1"/>
</dbReference>
<comment type="subcellular location">
    <subcellularLocation>
        <location evidence="1">Cell membrane</location>
        <topology evidence="1">Multi-pass membrane protein</topology>
    </subcellularLocation>
</comment>
<organism evidence="11 12">
    <name type="scientific">Solirubrobacter pauli</name>
    <dbReference type="NCBI Taxonomy" id="166793"/>
    <lineage>
        <taxon>Bacteria</taxon>
        <taxon>Bacillati</taxon>
        <taxon>Actinomycetota</taxon>
        <taxon>Thermoleophilia</taxon>
        <taxon>Solirubrobacterales</taxon>
        <taxon>Solirubrobacteraceae</taxon>
        <taxon>Solirubrobacter</taxon>
    </lineage>
</organism>
<reference evidence="11 12" key="1">
    <citation type="submission" date="2018-10" db="EMBL/GenBank/DDBJ databases">
        <title>Genomic Encyclopedia of Archaeal and Bacterial Type Strains, Phase II (KMG-II): from individual species to whole genera.</title>
        <authorList>
            <person name="Goeker M."/>
        </authorList>
    </citation>
    <scope>NUCLEOTIDE SEQUENCE [LARGE SCALE GENOMIC DNA]</scope>
    <source>
        <strain evidence="11 12">DSM 14954</strain>
    </source>
</reference>
<dbReference type="Proteomes" id="UP000278962">
    <property type="component" value="Unassembled WGS sequence"/>
</dbReference>
<dbReference type="Pfam" id="PF21082">
    <property type="entry name" value="MS_channel_3rd"/>
    <property type="match status" value="1"/>
</dbReference>
<dbReference type="InterPro" id="IPR011014">
    <property type="entry name" value="MscS_channel_TM-2"/>
</dbReference>
<evidence type="ECO:0000256" key="1">
    <source>
        <dbReference type="ARBA" id="ARBA00004651"/>
    </source>
</evidence>
<evidence type="ECO:0000259" key="9">
    <source>
        <dbReference type="Pfam" id="PF21082"/>
    </source>
</evidence>
<dbReference type="Gene3D" id="1.10.287.1260">
    <property type="match status" value="1"/>
</dbReference>
<dbReference type="RefSeq" id="WP_121253664.1">
    <property type="nucleotide sequence ID" value="NZ_RBIL01000002.1"/>
</dbReference>
<keyword evidence="3" id="KW-1003">Cell membrane</keyword>
<dbReference type="InterPro" id="IPR049278">
    <property type="entry name" value="MS_channel_C"/>
</dbReference>
<dbReference type="InterPro" id="IPR006685">
    <property type="entry name" value="MscS_channel_2nd"/>
</dbReference>
<dbReference type="InterPro" id="IPR045276">
    <property type="entry name" value="YbiO_bact"/>
</dbReference>
<evidence type="ECO:0000256" key="6">
    <source>
        <dbReference type="ARBA" id="ARBA00023136"/>
    </source>
</evidence>
<evidence type="ECO:0000259" key="10">
    <source>
        <dbReference type="Pfam" id="PF21088"/>
    </source>
</evidence>
<feature type="transmembrane region" description="Helical" evidence="7">
    <location>
        <begin position="19"/>
        <end position="37"/>
    </location>
</feature>
<dbReference type="Pfam" id="PF00924">
    <property type="entry name" value="MS_channel_2nd"/>
    <property type="match status" value="1"/>
</dbReference>
<dbReference type="InterPro" id="IPR023408">
    <property type="entry name" value="MscS_beta-dom_sf"/>
</dbReference>
<keyword evidence="5 7" id="KW-1133">Transmembrane helix</keyword>
<feature type="domain" description="Mechanosensitive ion channel MscS" evidence="8">
    <location>
        <begin position="138"/>
        <end position="196"/>
    </location>
</feature>
<evidence type="ECO:0000256" key="5">
    <source>
        <dbReference type="ARBA" id="ARBA00022989"/>
    </source>
</evidence>
<feature type="transmembrane region" description="Helical" evidence="7">
    <location>
        <begin position="117"/>
        <end position="134"/>
    </location>
</feature>
<proteinExistence type="inferred from homology"/>
<dbReference type="PANTHER" id="PTHR30460:SF0">
    <property type="entry name" value="MODERATE CONDUCTANCE MECHANOSENSITIVE CHANNEL YBIO"/>
    <property type="match status" value="1"/>
</dbReference>
<dbReference type="SUPFAM" id="SSF50182">
    <property type="entry name" value="Sm-like ribonucleoproteins"/>
    <property type="match status" value="1"/>
</dbReference>
<dbReference type="GO" id="GO:0005886">
    <property type="term" value="C:plasma membrane"/>
    <property type="evidence" value="ECO:0007669"/>
    <property type="project" value="UniProtKB-SubCell"/>
</dbReference>
<dbReference type="InterPro" id="IPR011066">
    <property type="entry name" value="MscS_channel_C_sf"/>
</dbReference>